<keyword evidence="1" id="KW-1133">Transmembrane helix</keyword>
<accession>A0A840RE04</accession>
<comment type="caution">
    <text evidence="2">The sequence shown here is derived from an EMBL/GenBank/DDBJ whole genome shotgun (WGS) entry which is preliminary data.</text>
</comment>
<name>A0A840RE04_9NEIS</name>
<keyword evidence="3" id="KW-1185">Reference proteome</keyword>
<gene>
    <name evidence="2" type="ORF">HNQ50_001930</name>
</gene>
<dbReference type="EMBL" id="JACHHN010000003">
    <property type="protein sequence ID" value="MBB5191207.1"/>
    <property type="molecule type" value="Genomic_DNA"/>
</dbReference>
<organism evidence="2 3">
    <name type="scientific">Silvimonas terrae</name>
    <dbReference type="NCBI Taxonomy" id="300266"/>
    <lineage>
        <taxon>Bacteria</taxon>
        <taxon>Pseudomonadati</taxon>
        <taxon>Pseudomonadota</taxon>
        <taxon>Betaproteobacteria</taxon>
        <taxon>Neisseriales</taxon>
        <taxon>Chitinibacteraceae</taxon>
        <taxon>Silvimonas</taxon>
    </lineage>
</organism>
<protein>
    <submittedName>
        <fullName evidence="2">Uncharacterized protein</fullName>
    </submittedName>
</protein>
<feature type="transmembrane region" description="Helical" evidence="1">
    <location>
        <begin position="268"/>
        <end position="295"/>
    </location>
</feature>
<evidence type="ECO:0000256" key="1">
    <source>
        <dbReference type="SAM" id="Phobius"/>
    </source>
</evidence>
<evidence type="ECO:0000313" key="3">
    <source>
        <dbReference type="Proteomes" id="UP000543030"/>
    </source>
</evidence>
<evidence type="ECO:0000313" key="2">
    <source>
        <dbReference type="EMBL" id="MBB5191207.1"/>
    </source>
</evidence>
<keyword evidence="1" id="KW-0812">Transmembrane</keyword>
<dbReference type="AlphaFoldDB" id="A0A840RE04"/>
<dbReference type="RefSeq" id="WP_184099885.1">
    <property type="nucleotide sequence ID" value="NZ_JACHHN010000003.1"/>
</dbReference>
<keyword evidence="1" id="KW-0472">Membrane</keyword>
<proteinExistence type="predicted"/>
<reference evidence="2 3" key="1">
    <citation type="submission" date="2020-08" db="EMBL/GenBank/DDBJ databases">
        <title>Genomic Encyclopedia of Type Strains, Phase IV (KMG-IV): sequencing the most valuable type-strain genomes for metagenomic binning, comparative biology and taxonomic classification.</title>
        <authorList>
            <person name="Goeker M."/>
        </authorList>
    </citation>
    <scope>NUCLEOTIDE SEQUENCE [LARGE SCALE GENOMIC DNA]</scope>
    <source>
        <strain evidence="2 3">DSM 18233</strain>
    </source>
</reference>
<dbReference type="Proteomes" id="UP000543030">
    <property type="component" value="Unassembled WGS sequence"/>
</dbReference>
<sequence length="370" mass="43074">MDASTLGIARNMSDWSVWKALEDWRSRKHELDPMFAAAGVAPELESMVSRVLVDVRRAPPTPPLQSGNKPQDDDEYKRYTEAFYRHYDDSLFKAESLLRHAWVPEAEPLARNVRTEVARLRQAMAANPGKLPDFARLEVLLGHYLKLDDPALPINPQMLAARKQTLIEIAGYPLLVQHSQSHQFNDLLPPLASSSFEADFNQHLQTYLETPWLHSRLISQWYATVVVDMAIARRKRDAVDDERIRESLGWRWPAPSVWLKDFDQADQMWYLVLVIIAISALFMEWWWLALALIVWMNLSLGAFRREQKEIERRRAHIVARLHLLKKVRDRFANGHTPLERLETQLHQLDENGDLLNERVLQLLRLHQHTA</sequence>